<organism evidence="2 3">
    <name type="scientific">Nephila pilipes</name>
    <name type="common">Giant wood spider</name>
    <name type="synonym">Nephila maculata</name>
    <dbReference type="NCBI Taxonomy" id="299642"/>
    <lineage>
        <taxon>Eukaryota</taxon>
        <taxon>Metazoa</taxon>
        <taxon>Ecdysozoa</taxon>
        <taxon>Arthropoda</taxon>
        <taxon>Chelicerata</taxon>
        <taxon>Arachnida</taxon>
        <taxon>Araneae</taxon>
        <taxon>Araneomorphae</taxon>
        <taxon>Entelegynae</taxon>
        <taxon>Araneoidea</taxon>
        <taxon>Nephilidae</taxon>
        <taxon>Nephila</taxon>
    </lineage>
</organism>
<proteinExistence type="predicted"/>
<evidence type="ECO:0000313" key="3">
    <source>
        <dbReference type="Proteomes" id="UP000887013"/>
    </source>
</evidence>
<comment type="caution">
    <text evidence="2">The sequence shown here is derived from an EMBL/GenBank/DDBJ whole genome shotgun (WGS) entry which is preliminary data.</text>
</comment>
<keyword evidence="3" id="KW-1185">Reference proteome</keyword>
<sequence length="86" mass="9801">MCSVLLCRKGPPARGFRQPQRFKTWINGLESNHNYRNSTDLRCLRREEAFAQAEGDEQATELSYGDMDSPQSPSSGHRVNDENDNL</sequence>
<protein>
    <submittedName>
        <fullName evidence="2">Uncharacterized protein</fullName>
    </submittedName>
</protein>
<dbReference type="AlphaFoldDB" id="A0A8X6QAG7"/>
<dbReference type="Proteomes" id="UP000887013">
    <property type="component" value="Unassembled WGS sequence"/>
</dbReference>
<feature type="region of interest" description="Disordered" evidence="1">
    <location>
        <begin position="52"/>
        <end position="86"/>
    </location>
</feature>
<reference evidence="2" key="1">
    <citation type="submission" date="2020-08" db="EMBL/GenBank/DDBJ databases">
        <title>Multicomponent nature underlies the extraordinary mechanical properties of spider dragline silk.</title>
        <authorList>
            <person name="Kono N."/>
            <person name="Nakamura H."/>
            <person name="Mori M."/>
            <person name="Yoshida Y."/>
            <person name="Ohtoshi R."/>
            <person name="Malay A.D."/>
            <person name="Moran D.A.P."/>
            <person name="Tomita M."/>
            <person name="Numata K."/>
            <person name="Arakawa K."/>
        </authorList>
    </citation>
    <scope>NUCLEOTIDE SEQUENCE</scope>
</reference>
<evidence type="ECO:0000256" key="1">
    <source>
        <dbReference type="SAM" id="MobiDB-lite"/>
    </source>
</evidence>
<name>A0A8X6QAG7_NEPPI</name>
<accession>A0A8X6QAG7</accession>
<gene>
    <name evidence="2" type="ORF">NPIL_559351</name>
</gene>
<evidence type="ECO:0000313" key="2">
    <source>
        <dbReference type="EMBL" id="GFU15739.1"/>
    </source>
</evidence>
<dbReference type="EMBL" id="BMAW01079550">
    <property type="protein sequence ID" value="GFU15739.1"/>
    <property type="molecule type" value="Genomic_DNA"/>
</dbReference>